<feature type="region of interest" description="Disordered" evidence="1">
    <location>
        <begin position="1"/>
        <end position="22"/>
    </location>
</feature>
<proteinExistence type="predicted"/>
<protein>
    <recommendedName>
        <fullName evidence="4">ATP-dependent DNA helicase</fullName>
    </recommendedName>
</protein>
<feature type="non-terminal residue" evidence="2">
    <location>
        <position position="313"/>
    </location>
</feature>
<comment type="caution">
    <text evidence="2">The sequence shown here is derived from an EMBL/GenBank/DDBJ whole genome shotgun (WGS) entry which is preliminary data.</text>
</comment>
<evidence type="ECO:0000313" key="2">
    <source>
        <dbReference type="EMBL" id="KAH0567804.1"/>
    </source>
</evidence>
<dbReference type="EMBL" id="JAHXZJ010000001">
    <property type="protein sequence ID" value="KAH0567804.1"/>
    <property type="molecule type" value="Genomic_DNA"/>
</dbReference>
<evidence type="ECO:0000313" key="3">
    <source>
        <dbReference type="Proteomes" id="UP000826195"/>
    </source>
</evidence>
<evidence type="ECO:0000256" key="1">
    <source>
        <dbReference type="SAM" id="MobiDB-lite"/>
    </source>
</evidence>
<dbReference type="AlphaFoldDB" id="A0AAV7J9M8"/>
<accession>A0AAV7J9M8</accession>
<reference evidence="2 3" key="1">
    <citation type="journal article" date="2021" name="J. Hered.">
        <title>A chromosome-level genome assembly of the parasitoid wasp, Cotesia glomerata (Hymenoptera: Braconidae).</title>
        <authorList>
            <person name="Pinto B.J."/>
            <person name="Weis J.J."/>
            <person name="Gamble T."/>
            <person name="Ode P.J."/>
            <person name="Paul R."/>
            <person name="Zaspel J.M."/>
        </authorList>
    </citation>
    <scope>NUCLEOTIDE SEQUENCE [LARGE SCALE GENOMIC DNA]</scope>
    <source>
        <strain evidence="2">CgM1</strain>
    </source>
</reference>
<evidence type="ECO:0008006" key="4">
    <source>
        <dbReference type="Google" id="ProtNLM"/>
    </source>
</evidence>
<sequence>METQVTNNTASIKTIMDQQAAPGGSNNSGILLEVEDRLSRRNNVLVFGVAESAEALKENRETQDLEQVKRICSALSVDSTLATSFRIVPQTQENILAEVLLPQLIPNVELQSSSESVINDVNPLQSNGRKKRRKRVNYTIRKRQLRQATLIYTHRNPDVHRKATKKYASNNPHVSRAATTKYNEKRLQIKLMSWTLKALSGLSHEPSIDYQNDKIVNLGHRLPCSWCRALKWKDEAEEMCCSGEVDGRISIPDNLGDIVDDLTTLTDKIYPDINKIGVNYSSWLKERAILTPTNDSANSINNFLLEKLSTNQM</sequence>
<dbReference type="Proteomes" id="UP000826195">
    <property type="component" value="Unassembled WGS sequence"/>
</dbReference>
<organism evidence="2 3">
    <name type="scientific">Cotesia glomerata</name>
    <name type="common">Lepidopteran parasitic wasp</name>
    <name type="synonym">Apanteles glomeratus</name>
    <dbReference type="NCBI Taxonomy" id="32391"/>
    <lineage>
        <taxon>Eukaryota</taxon>
        <taxon>Metazoa</taxon>
        <taxon>Ecdysozoa</taxon>
        <taxon>Arthropoda</taxon>
        <taxon>Hexapoda</taxon>
        <taxon>Insecta</taxon>
        <taxon>Pterygota</taxon>
        <taxon>Neoptera</taxon>
        <taxon>Endopterygota</taxon>
        <taxon>Hymenoptera</taxon>
        <taxon>Apocrita</taxon>
        <taxon>Ichneumonoidea</taxon>
        <taxon>Braconidae</taxon>
        <taxon>Microgastrinae</taxon>
        <taxon>Cotesia</taxon>
    </lineage>
</organism>
<keyword evidence="3" id="KW-1185">Reference proteome</keyword>
<gene>
    <name evidence="2" type="ORF">KQX54_014169</name>
</gene>
<feature type="compositionally biased region" description="Polar residues" evidence="1">
    <location>
        <begin position="1"/>
        <end position="12"/>
    </location>
</feature>
<name>A0AAV7J9M8_COTGL</name>